<dbReference type="Proteomes" id="UP001054945">
    <property type="component" value="Unassembled WGS sequence"/>
</dbReference>
<reference evidence="2 3" key="1">
    <citation type="submission" date="2021-06" db="EMBL/GenBank/DDBJ databases">
        <title>Caerostris extrusa draft genome.</title>
        <authorList>
            <person name="Kono N."/>
            <person name="Arakawa K."/>
        </authorList>
    </citation>
    <scope>NUCLEOTIDE SEQUENCE [LARGE SCALE GENOMIC DNA]</scope>
</reference>
<evidence type="ECO:0000313" key="3">
    <source>
        <dbReference type="Proteomes" id="UP001054945"/>
    </source>
</evidence>
<gene>
    <name evidence="2" type="ORF">CEXT_596871</name>
</gene>
<comment type="caution">
    <text evidence="2">The sequence shown here is derived from an EMBL/GenBank/DDBJ whole genome shotgun (WGS) entry which is preliminary data.</text>
</comment>
<name>A0AAV4T7I1_CAEEX</name>
<feature type="region of interest" description="Disordered" evidence="1">
    <location>
        <begin position="139"/>
        <end position="169"/>
    </location>
</feature>
<evidence type="ECO:0000256" key="1">
    <source>
        <dbReference type="SAM" id="MobiDB-lite"/>
    </source>
</evidence>
<dbReference type="AlphaFoldDB" id="A0AAV4T7I1"/>
<sequence>MASTMSKATDFQESDVTPLGLGLDRFLEKASSKILCSPTPPHPIWNHQNIPLCTLMTINRFDRGIEESISSPPDPSWLVQGTKPRTDFQESDITPLDPSGKCRGRSENETTDFQESDNTPLGLGLDRFLEKASSKILCSSPTHPSPTLESSEHYPVSPHSRIPRVSTGTRRVQATDFHHDIKVIDITPLGLGLDHFLEKASSKKILCPPTPPLESSEHSPCTLIVVFWNR</sequence>
<dbReference type="EMBL" id="BPLR01010861">
    <property type="protein sequence ID" value="GIY42538.1"/>
    <property type="molecule type" value="Genomic_DNA"/>
</dbReference>
<protein>
    <submittedName>
        <fullName evidence="2">Uncharacterized protein</fullName>
    </submittedName>
</protein>
<proteinExistence type="predicted"/>
<accession>A0AAV4T7I1</accession>
<keyword evidence="3" id="KW-1185">Reference proteome</keyword>
<evidence type="ECO:0000313" key="2">
    <source>
        <dbReference type="EMBL" id="GIY42538.1"/>
    </source>
</evidence>
<feature type="region of interest" description="Disordered" evidence="1">
    <location>
        <begin position="66"/>
        <end position="121"/>
    </location>
</feature>
<organism evidence="2 3">
    <name type="scientific">Caerostris extrusa</name>
    <name type="common">Bark spider</name>
    <name type="synonym">Caerostris bankana</name>
    <dbReference type="NCBI Taxonomy" id="172846"/>
    <lineage>
        <taxon>Eukaryota</taxon>
        <taxon>Metazoa</taxon>
        <taxon>Ecdysozoa</taxon>
        <taxon>Arthropoda</taxon>
        <taxon>Chelicerata</taxon>
        <taxon>Arachnida</taxon>
        <taxon>Araneae</taxon>
        <taxon>Araneomorphae</taxon>
        <taxon>Entelegynae</taxon>
        <taxon>Araneoidea</taxon>
        <taxon>Araneidae</taxon>
        <taxon>Caerostris</taxon>
    </lineage>
</organism>
<feature type="compositionally biased region" description="Polar residues" evidence="1">
    <location>
        <begin position="139"/>
        <end position="149"/>
    </location>
</feature>